<dbReference type="SUPFAM" id="SSF47413">
    <property type="entry name" value="lambda repressor-like DNA-binding domains"/>
    <property type="match status" value="1"/>
</dbReference>
<evidence type="ECO:0000313" key="2">
    <source>
        <dbReference type="EMBL" id="CUO49584.1"/>
    </source>
</evidence>
<evidence type="ECO:0000259" key="1">
    <source>
        <dbReference type="Pfam" id="PF13443"/>
    </source>
</evidence>
<evidence type="ECO:0000313" key="3">
    <source>
        <dbReference type="EMBL" id="RHF81951.1"/>
    </source>
</evidence>
<dbReference type="AlphaFoldDB" id="A0A174FH76"/>
<feature type="domain" description="HTH cro/C1-type" evidence="1">
    <location>
        <begin position="7"/>
        <end position="67"/>
    </location>
</feature>
<dbReference type="InterPro" id="IPR010982">
    <property type="entry name" value="Lambda_DNA-bd_dom_sf"/>
</dbReference>
<proteinExistence type="predicted"/>
<dbReference type="Proteomes" id="UP000095395">
    <property type="component" value="Unassembled WGS sequence"/>
</dbReference>
<protein>
    <submittedName>
        <fullName evidence="2">Predicted transcriptional regulator</fullName>
    </submittedName>
    <submittedName>
        <fullName evidence="3">XRE family transcriptional regulator</fullName>
    </submittedName>
</protein>
<reference evidence="3 5" key="2">
    <citation type="submission" date="2018-08" db="EMBL/GenBank/DDBJ databases">
        <title>A genome reference for cultivated species of the human gut microbiota.</title>
        <authorList>
            <person name="Zou Y."/>
            <person name="Xue W."/>
            <person name="Luo G."/>
        </authorList>
    </citation>
    <scope>NUCLEOTIDE SEQUENCE [LARGE SCALE GENOMIC DNA]</scope>
    <source>
        <strain evidence="3 5">AM23-23AC</strain>
    </source>
</reference>
<dbReference type="PANTHER" id="PTHR37301">
    <property type="entry name" value="DNA-BINDING PROTEIN-RELATED"/>
    <property type="match status" value="1"/>
</dbReference>
<dbReference type="InterPro" id="IPR001387">
    <property type="entry name" value="Cro/C1-type_HTH"/>
</dbReference>
<evidence type="ECO:0000313" key="4">
    <source>
        <dbReference type="Proteomes" id="UP000095395"/>
    </source>
</evidence>
<dbReference type="Gene3D" id="1.10.260.40">
    <property type="entry name" value="lambda repressor-like DNA-binding domains"/>
    <property type="match status" value="1"/>
</dbReference>
<name>A0A174FH76_9FIRM</name>
<dbReference type="EMBL" id="CYYR01000036">
    <property type="protein sequence ID" value="CUO49584.1"/>
    <property type="molecule type" value="Genomic_DNA"/>
</dbReference>
<organism evidence="2 4">
    <name type="scientific">Roseburia inulinivorans</name>
    <dbReference type="NCBI Taxonomy" id="360807"/>
    <lineage>
        <taxon>Bacteria</taxon>
        <taxon>Bacillati</taxon>
        <taxon>Bacillota</taxon>
        <taxon>Clostridia</taxon>
        <taxon>Lachnospirales</taxon>
        <taxon>Lachnospiraceae</taxon>
        <taxon>Roseburia</taxon>
    </lineage>
</organism>
<sequence>MKVRYNKLWKLLIDKGMKKSQLREAVGASKSTFAKLGKNENVTLPVLLNICEYLECDFGDIMEAVPENEV</sequence>
<reference evidence="2 4" key="1">
    <citation type="submission" date="2015-09" db="EMBL/GenBank/DDBJ databases">
        <authorList>
            <consortium name="Pathogen Informatics"/>
        </authorList>
    </citation>
    <scope>NUCLEOTIDE SEQUENCE [LARGE SCALE GENOMIC DNA]</scope>
    <source>
        <strain evidence="2 4">2789STDY5608835</strain>
    </source>
</reference>
<dbReference type="RefSeq" id="WP_008703822.1">
    <property type="nucleotide sequence ID" value="NZ_CYYR01000036.1"/>
</dbReference>
<dbReference type="GeneID" id="75079500"/>
<dbReference type="PANTHER" id="PTHR37301:SF1">
    <property type="entry name" value="DNA-BINDING PROTEIN"/>
    <property type="match status" value="1"/>
</dbReference>
<evidence type="ECO:0000313" key="5">
    <source>
        <dbReference type="Proteomes" id="UP000283701"/>
    </source>
</evidence>
<accession>A0A174FH76</accession>
<dbReference type="EMBL" id="QRHP01000021">
    <property type="protein sequence ID" value="RHF81951.1"/>
    <property type="molecule type" value="Genomic_DNA"/>
</dbReference>
<dbReference type="GO" id="GO:0003677">
    <property type="term" value="F:DNA binding"/>
    <property type="evidence" value="ECO:0007669"/>
    <property type="project" value="InterPro"/>
</dbReference>
<dbReference type="Proteomes" id="UP000283701">
    <property type="component" value="Unassembled WGS sequence"/>
</dbReference>
<gene>
    <name evidence="3" type="ORF">DW654_14270</name>
    <name evidence="2" type="ORF">ERS852392_03351</name>
</gene>
<dbReference type="Pfam" id="PF13443">
    <property type="entry name" value="HTH_26"/>
    <property type="match status" value="1"/>
</dbReference>